<dbReference type="AlphaFoldDB" id="A0A0F9MB18"/>
<evidence type="ECO:0008006" key="2">
    <source>
        <dbReference type="Google" id="ProtNLM"/>
    </source>
</evidence>
<name>A0A0F9MB18_9ZZZZ</name>
<comment type="caution">
    <text evidence="1">The sequence shown here is derived from an EMBL/GenBank/DDBJ whole genome shotgun (WGS) entry which is preliminary data.</text>
</comment>
<dbReference type="EMBL" id="LAZR01009235">
    <property type="protein sequence ID" value="KKM73850.1"/>
    <property type="molecule type" value="Genomic_DNA"/>
</dbReference>
<reference evidence="1" key="1">
    <citation type="journal article" date="2015" name="Nature">
        <title>Complex archaea that bridge the gap between prokaryotes and eukaryotes.</title>
        <authorList>
            <person name="Spang A."/>
            <person name="Saw J.H."/>
            <person name="Jorgensen S.L."/>
            <person name="Zaremba-Niedzwiedzka K."/>
            <person name="Martijn J."/>
            <person name="Lind A.E."/>
            <person name="van Eijk R."/>
            <person name="Schleper C."/>
            <person name="Guy L."/>
            <person name="Ettema T.J."/>
        </authorList>
    </citation>
    <scope>NUCLEOTIDE SEQUENCE</scope>
</reference>
<proteinExistence type="predicted"/>
<gene>
    <name evidence="1" type="ORF">LCGC14_1406360</name>
</gene>
<evidence type="ECO:0000313" key="1">
    <source>
        <dbReference type="EMBL" id="KKM73850.1"/>
    </source>
</evidence>
<sequence length="208" mass="24360">MEKKIIDYFNKPKVIGIIADVNEGKTNLIYHLVKELKENYDFNLVTFGLRFEIEGARIINSLEQLESVRDSLIFLDEFYTLFDLDNRKKKRQIERTFRLINHNNNILVLIGVPENFRKFISSKIDICFYKKVKLGDFINGSNVKNSLLSYEGKGMGSKMLDLKKDEVLVFDGDYRIFDVSYLQEYDSKLGNKDIFVQKKCAEKVEKNV</sequence>
<organism evidence="1">
    <name type="scientific">marine sediment metagenome</name>
    <dbReference type="NCBI Taxonomy" id="412755"/>
    <lineage>
        <taxon>unclassified sequences</taxon>
        <taxon>metagenomes</taxon>
        <taxon>ecological metagenomes</taxon>
    </lineage>
</organism>
<accession>A0A0F9MB18</accession>
<protein>
    <recommendedName>
        <fullName evidence="2">ATPase AAA-type core domain-containing protein</fullName>
    </recommendedName>
</protein>
<dbReference type="SUPFAM" id="SSF52540">
    <property type="entry name" value="P-loop containing nucleoside triphosphate hydrolases"/>
    <property type="match status" value="1"/>
</dbReference>
<dbReference type="InterPro" id="IPR027417">
    <property type="entry name" value="P-loop_NTPase"/>
</dbReference>